<comment type="caution">
    <text evidence="1">The sequence shown here is derived from an EMBL/GenBank/DDBJ whole genome shotgun (WGS) entry which is preliminary data.</text>
</comment>
<name>A0A0R1GSQ0_9LACO</name>
<dbReference type="EMBL" id="AZCZ01000015">
    <property type="protein sequence ID" value="KRK36878.1"/>
    <property type="molecule type" value="Genomic_DNA"/>
</dbReference>
<organism evidence="1 2">
    <name type="scientific">Levilactobacillus parabrevis ATCC 53295</name>
    <dbReference type="NCBI Taxonomy" id="1267003"/>
    <lineage>
        <taxon>Bacteria</taxon>
        <taxon>Bacillati</taxon>
        <taxon>Bacillota</taxon>
        <taxon>Bacilli</taxon>
        <taxon>Lactobacillales</taxon>
        <taxon>Lactobacillaceae</taxon>
        <taxon>Levilactobacillus</taxon>
    </lineage>
</organism>
<dbReference type="OrthoDB" id="2297036at2"/>
<evidence type="ECO:0000313" key="2">
    <source>
        <dbReference type="Proteomes" id="UP000051176"/>
    </source>
</evidence>
<dbReference type="PATRIC" id="fig|1267003.4.peg.499"/>
<dbReference type="RefSeq" id="WP_020089249.1">
    <property type="nucleotide sequence ID" value="NZ_AZCZ01000015.1"/>
</dbReference>
<evidence type="ECO:0000313" key="1">
    <source>
        <dbReference type="EMBL" id="KRK36878.1"/>
    </source>
</evidence>
<gene>
    <name evidence="1" type="ORF">FD07_GL000464</name>
</gene>
<dbReference type="STRING" id="357278.IV61_GL000475"/>
<dbReference type="AlphaFoldDB" id="A0A0R1GSQ0"/>
<proteinExistence type="predicted"/>
<dbReference type="Proteomes" id="UP000051176">
    <property type="component" value="Unassembled WGS sequence"/>
</dbReference>
<accession>A0A0R1GSQ0</accession>
<keyword evidence="2" id="KW-1185">Reference proteome</keyword>
<protein>
    <submittedName>
        <fullName evidence="1">Uncharacterized protein</fullName>
    </submittedName>
</protein>
<dbReference type="eggNOG" id="ENOG5030AG1">
    <property type="taxonomic scope" value="Bacteria"/>
</dbReference>
<reference evidence="1 2" key="1">
    <citation type="journal article" date="2015" name="Genome Announc.">
        <title>Expanding the biotechnology potential of lactobacilli through comparative genomics of 213 strains and associated genera.</title>
        <authorList>
            <person name="Sun Z."/>
            <person name="Harris H.M."/>
            <person name="McCann A."/>
            <person name="Guo C."/>
            <person name="Argimon S."/>
            <person name="Zhang W."/>
            <person name="Yang X."/>
            <person name="Jeffery I.B."/>
            <person name="Cooney J.C."/>
            <person name="Kagawa T.F."/>
            <person name="Liu W."/>
            <person name="Song Y."/>
            <person name="Salvetti E."/>
            <person name="Wrobel A."/>
            <person name="Rasinkangas P."/>
            <person name="Parkhill J."/>
            <person name="Rea M.C."/>
            <person name="O'Sullivan O."/>
            <person name="Ritari J."/>
            <person name="Douillard F.P."/>
            <person name="Paul Ross R."/>
            <person name="Yang R."/>
            <person name="Briner A.E."/>
            <person name="Felis G.E."/>
            <person name="de Vos W.M."/>
            <person name="Barrangou R."/>
            <person name="Klaenhammer T.R."/>
            <person name="Caufield P.W."/>
            <person name="Cui Y."/>
            <person name="Zhang H."/>
            <person name="O'Toole P.W."/>
        </authorList>
    </citation>
    <scope>NUCLEOTIDE SEQUENCE [LARGE SCALE GENOMIC DNA]</scope>
    <source>
        <strain evidence="1 2">ATCC 53295</strain>
    </source>
</reference>
<sequence length="106" mass="11500">MGFGKFLTGVTLATGVGLAAYFTLTKQDPRVWAQQLGDQIKDTVNKVDDVKTAKDNVTTKVAALDAAVTAATPAIEDIQSDVEKFAFKIGPRVEEIQDTVSRWDKL</sequence>